<dbReference type="Pfam" id="PF06482">
    <property type="entry name" value="Endostatin"/>
    <property type="match status" value="1"/>
</dbReference>
<evidence type="ECO:0000313" key="4">
    <source>
        <dbReference type="Ensembl" id="ENSMMDP00005014320.1"/>
    </source>
</evidence>
<dbReference type="FunFam" id="3.10.100.10:FF:000008">
    <property type="entry name" value="collagen alpha-1(XVIII) chain isoform X1"/>
    <property type="match status" value="1"/>
</dbReference>
<dbReference type="SUPFAM" id="SSF56436">
    <property type="entry name" value="C-type lectin-like"/>
    <property type="match status" value="1"/>
</dbReference>
<dbReference type="Proteomes" id="UP000472263">
    <property type="component" value="Chromosome 17"/>
</dbReference>
<evidence type="ECO:0000256" key="1">
    <source>
        <dbReference type="SAM" id="MobiDB-lite"/>
    </source>
</evidence>
<dbReference type="InterPro" id="IPR016187">
    <property type="entry name" value="CTDL_fold"/>
</dbReference>
<accession>A0A667X8W1</accession>
<feature type="domain" description="Collagen type XV/XVIII trimerization" evidence="3">
    <location>
        <begin position="28"/>
        <end position="68"/>
    </location>
</feature>
<dbReference type="InterPro" id="IPR016186">
    <property type="entry name" value="C-type_lectin-like/link_sf"/>
</dbReference>
<evidence type="ECO:0000259" key="2">
    <source>
        <dbReference type="Pfam" id="PF06482"/>
    </source>
</evidence>
<feature type="compositionally biased region" description="Pro residues" evidence="1">
    <location>
        <begin position="7"/>
        <end position="18"/>
    </location>
</feature>
<proteinExistence type="predicted"/>
<dbReference type="Pfam" id="PF20010">
    <property type="entry name" value="Collagen_trimer"/>
    <property type="match status" value="1"/>
</dbReference>
<evidence type="ECO:0000313" key="5">
    <source>
        <dbReference type="Proteomes" id="UP000472263"/>
    </source>
</evidence>
<dbReference type="Ensembl" id="ENSMMDT00005014717.1">
    <property type="protein sequence ID" value="ENSMMDP00005014320.1"/>
    <property type="gene ID" value="ENSMMDG00005007379.1"/>
</dbReference>
<dbReference type="InterPro" id="IPR010515">
    <property type="entry name" value="Collagenase_NC10/endostatin"/>
</dbReference>
<reference evidence="4" key="1">
    <citation type="submission" date="2019-06" db="EMBL/GenBank/DDBJ databases">
        <authorList>
            <consortium name="Wellcome Sanger Institute Data Sharing"/>
        </authorList>
    </citation>
    <scope>NUCLEOTIDE SEQUENCE [LARGE SCALE GENOMIC DNA]</scope>
</reference>
<protein>
    <recommendedName>
        <fullName evidence="6">Collagen, type XV, alpha 1b</fullName>
    </recommendedName>
</protein>
<dbReference type="GeneTree" id="ENSGT00940000164061"/>
<name>A0A667X8W1_9TELE</name>
<dbReference type="AlphaFoldDB" id="A0A667X8W1"/>
<sequence>FPAVSIPGPPGPPGPPGSPGYANPTLHALSRESYRAAEGTIAYVSDRGGELYVRARDGWRKVQLGGLIQLPPEGPSSSALSHPLFSSLSQLHLVALNAPLKGDMRGIRGADFQCYQQARAMGLTATYRAFLSSHLQDLATIVRKADRTDMPVVNLRGEMLFDSWMSIFSGNGGVFNTGTPIYSFDGRNIMTDSAPEKLIWHGSTAAGIRLTSNYCEAWRTADLAVTGQAALLQTGRLLGQHTRSCSNHYIVLCIENTYVGNTHKKN</sequence>
<organism evidence="4 5">
    <name type="scientific">Myripristis murdjan</name>
    <name type="common">pinecone soldierfish</name>
    <dbReference type="NCBI Taxonomy" id="586833"/>
    <lineage>
        <taxon>Eukaryota</taxon>
        <taxon>Metazoa</taxon>
        <taxon>Chordata</taxon>
        <taxon>Craniata</taxon>
        <taxon>Vertebrata</taxon>
        <taxon>Euteleostomi</taxon>
        <taxon>Actinopterygii</taxon>
        <taxon>Neopterygii</taxon>
        <taxon>Teleostei</taxon>
        <taxon>Neoteleostei</taxon>
        <taxon>Acanthomorphata</taxon>
        <taxon>Holocentriformes</taxon>
        <taxon>Holocentridae</taxon>
        <taxon>Myripristis</taxon>
    </lineage>
</organism>
<feature type="domain" description="Collagenase NC10/endostatin" evidence="2">
    <location>
        <begin position="91"/>
        <end position="259"/>
    </location>
</feature>
<dbReference type="Gene3D" id="3.40.1620.70">
    <property type="match status" value="1"/>
</dbReference>
<feature type="region of interest" description="Disordered" evidence="1">
    <location>
        <begin position="1"/>
        <end position="23"/>
    </location>
</feature>
<keyword evidence="5" id="KW-1185">Reference proteome</keyword>
<dbReference type="InParanoid" id="A0A667X8W1"/>
<dbReference type="InterPro" id="IPR045463">
    <property type="entry name" value="XV/XVIII_trimerization_dom"/>
</dbReference>
<evidence type="ECO:0008006" key="6">
    <source>
        <dbReference type="Google" id="ProtNLM"/>
    </source>
</evidence>
<dbReference type="CDD" id="cd00247">
    <property type="entry name" value="Endostatin-like"/>
    <property type="match status" value="1"/>
</dbReference>
<evidence type="ECO:0000259" key="3">
    <source>
        <dbReference type="Pfam" id="PF20010"/>
    </source>
</evidence>
<reference evidence="4" key="2">
    <citation type="submission" date="2025-08" db="UniProtKB">
        <authorList>
            <consortium name="Ensembl"/>
        </authorList>
    </citation>
    <scope>IDENTIFICATION</scope>
</reference>
<dbReference type="Gene3D" id="3.10.100.10">
    <property type="entry name" value="Mannose-Binding Protein A, subunit A"/>
    <property type="match status" value="1"/>
</dbReference>
<reference evidence="4" key="3">
    <citation type="submission" date="2025-09" db="UniProtKB">
        <authorList>
            <consortium name="Ensembl"/>
        </authorList>
    </citation>
    <scope>IDENTIFICATION</scope>
</reference>